<organism evidence="4 5">
    <name type="scientific">Streptomyces harbinensis</name>
    <dbReference type="NCBI Taxonomy" id="1176198"/>
    <lineage>
        <taxon>Bacteria</taxon>
        <taxon>Bacillati</taxon>
        <taxon>Actinomycetota</taxon>
        <taxon>Actinomycetes</taxon>
        <taxon>Kitasatosporales</taxon>
        <taxon>Streptomycetaceae</taxon>
        <taxon>Streptomyces</taxon>
    </lineage>
</organism>
<reference evidence="5" key="1">
    <citation type="submission" date="2016-10" db="EMBL/GenBank/DDBJ databases">
        <authorList>
            <person name="Varghese N."/>
            <person name="Submissions S."/>
        </authorList>
    </citation>
    <scope>NUCLEOTIDE SEQUENCE [LARGE SCALE GENOMIC DNA]</scope>
    <source>
        <strain evidence="5">CGMCC 4.7047</strain>
    </source>
</reference>
<dbReference type="PANTHER" id="PTHR22845:SF5">
    <property type="entry name" value="APOPTOTIC PROTEASE-ACTIVATING FACTOR 1"/>
    <property type="match status" value="1"/>
</dbReference>
<evidence type="ECO:0000259" key="3">
    <source>
        <dbReference type="Pfam" id="PF17908"/>
    </source>
</evidence>
<dbReference type="SUPFAM" id="SSF82171">
    <property type="entry name" value="DPP6 N-terminal domain-like"/>
    <property type="match status" value="2"/>
</dbReference>
<dbReference type="SUPFAM" id="SSF52540">
    <property type="entry name" value="P-loop containing nucleoside triphosphate hydrolases"/>
    <property type="match status" value="1"/>
</dbReference>
<protein>
    <submittedName>
        <fullName evidence="4">WD40 repeat</fullName>
    </submittedName>
</protein>
<proteinExistence type="predicted"/>
<gene>
    <name evidence="4" type="ORF">SAMN05444716_104444</name>
</gene>
<dbReference type="RefSeq" id="WP_093843180.1">
    <property type="nucleotide sequence ID" value="NZ_FPAB01000004.1"/>
</dbReference>
<evidence type="ECO:0000256" key="1">
    <source>
        <dbReference type="ARBA" id="ARBA00022737"/>
    </source>
</evidence>
<dbReference type="EMBL" id="FPAB01000004">
    <property type="protein sequence ID" value="SFS84971.1"/>
    <property type="molecule type" value="Genomic_DNA"/>
</dbReference>
<dbReference type="InterPro" id="IPR027417">
    <property type="entry name" value="P-loop_NTPase"/>
</dbReference>
<feature type="domain" description="APAF-1 helical" evidence="3">
    <location>
        <begin position="385"/>
        <end position="454"/>
    </location>
</feature>
<evidence type="ECO:0000313" key="4">
    <source>
        <dbReference type="EMBL" id="SFS84971.1"/>
    </source>
</evidence>
<accession>A0A1I6T6U8</accession>
<dbReference type="Pfam" id="PF17908">
    <property type="entry name" value="APAF1_C"/>
    <property type="match status" value="1"/>
</dbReference>
<dbReference type="InterPro" id="IPR036388">
    <property type="entry name" value="WH-like_DNA-bd_sf"/>
</dbReference>
<dbReference type="AlphaFoldDB" id="A0A1I6T6U8"/>
<dbReference type="InterPro" id="IPR015943">
    <property type="entry name" value="WD40/YVTN_repeat-like_dom_sf"/>
</dbReference>
<name>A0A1I6T6U8_9ACTN</name>
<dbReference type="Gene3D" id="1.10.10.10">
    <property type="entry name" value="Winged helix-like DNA-binding domain superfamily/Winged helix DNA-binding domain"/>
    <property type="match status" value="1"/>
</dbReference>
<feature type="region of interest" description="Disordered" evidence="2">
    <location>
        <begin position="701"/>
        <end position="724"/>
    </location>
</feature>
<evidence type="ECO:0000256" key="2">
    <source>
        <dbReference type="SAM" id="MobiDB-lite"/>
    </source>
</evidence>
<dbReference type="InterPro" id="IPR041452">
    <property type="entry name" value="APAF1_C"/>
</dbReference>
<dbReference type="PANTHER" id="PTHR22845">
    <property type="entry name" value="APOPTOTIC PROTEASE-ACTIVATING FACTOR 1"/>
    <property type="match status" value="1"/>
</dbReference>
<sequence>MQGEQGQTGNEFSGRARDVVQAHTVHVHRPPPAPAPSPLPRMAPAAPTRFVLREALGRRITDALRPDALVLLAGGGGYGKTAMAGWAARAFTGGVLWAELGQRPGIERIVASLAELTAALTGSRTQTYADVHAAAGAFRTALAAAENRTLLVVDDAWNADDVRPFLVGEGLTVLVTTRRPGLLDGTEIAVDAMSDDEAVAMLGRGSSTELRPLLDRVGRWPLALAMLRRLVNMDGMTVEEAVTAVLDELDGAGPAALDDLHDPRVERGIARTLELSLMDLPDDASRDHYVSLAAFPEGEMIPYWLLSRLWNLSPLRTRNEARRFVSRSLAQLPHPDGLQMHDLPRETLRRADPPGMAAVSGRLLDALRPADGWHALPPRERGFLHGLAYHLHQAERWAEFAALLRDTRFLTARLSEGGPTALEADLTLYASARPEDDHARELGNFVRQEGHLFTGGGLAATDVAVTLATRLLGRPLALEHADQDLPLRAEHPLPDRDDGMLLRSVSVRKPGGLVTAIDLHPTLPLLATVGAEPALEIYDTDTWESVYAWPGHDWTLIEAVHWSPDGRRLALIEEADVLVTSASPREEIPDDDPEAAHEAYAVSVLNTTTWQKIDVLTVPRQPWDADAPATSWSPDSRSLAVTWGRREVRLWTPGTGTPPEQLTAPDIELSGLYDTLDWHPDHGLIAHATGSEAGDGALVHWAEPHTPAPPTSRRHPDLTGRGHALSWRPGGAGIALACEDLCMVLLPSSGSVTTWERQSDSPACLRWSPSGGELVTADRLSGDTQLQRWAVPQDEAIQHGTPAEPASEPVSVGRGELPQEAVVWRPDGTLITRQDDATLKLWALDSAGAARRPAPRTALQQVMWAPGGEEVAVLAHQDGWYLMDPAQPGRGLLRRVEPHPYTRRDPTQQDAFLREIGELGPEEFSLGGTLVAFAPDERAYAVTGGRRGPLRLVFPGEAERQARLAVDRPLWTGLCFAPTGDRLIGSLRLHGKTMLVPWEFTTDRSDHLVPVRTGGSATGVTPPIESVACLTASDTHLALIADPHLIGLFSLHDLQPICWFRTNAPLHHAAFSPSGGQLAVAGDAGLYLFSVAPLPPGDRT</sequence>
<dbReference type="Gene3D" id="3.40.50.300">
    <property type="entry name" value="P-loop containing nucleotide triphosphate hydrolases"/>
    <property type="match status" value="1"/>
</dbReference>
<keyword evidence="1" id="KW-0677">Repeat</keyword>
<dbReference type="Proteomes" id="UP000198873">
    <property type="component" value="Unassembled WGS sequence"/>
</dbReference>
<dbReference type="Gene3D" id="1.25.40.370">
    <property type="match status" value="1"/>
</dbReference>
<dbReference type="STRING" id="1176198.SAMN05444716_104444"/>
<dbReference type="Gene3D" id="2.130.10.10">
    <property type="entry name" value="YVTN repeat-like/Quinoprotein amine dehydrogenase"/>
    <property type="match status" value="2"/>
</dbReference>
<evidence type="ECO:0000313" key="5">
    <source>
        <dbReference type="Proteomes" id="UP000198873"/>
    </source>
</evidence>
<feature type="region of interest" description="Disordered" evidence="2">
    <location>
        <begin position="795"/>
        <end position="815"/>
    </location>
</feature>
<keyword evidence="5" id="KW-1185">Reference proteome</keyword>